<sequence length="73" mass="8113">MAKADKRFIVKTEDENILFATSLSTVVDTQTGVNYIIASRSSEGIAITPLLDKYGELVISTKEEIEELIHNNK</sequence>
<dbReference type="RefSeq" id="WP_410030495.1">
    <property type="nucleotide sequence ID" value="NZ_JBGMEI010000001.1"/>
</dbReference>
<dbReference type="InterPro" id="IPR045515">
    <property type="entry name" value="DUF6440"/>
</dbReference>
<dbReference type="EMBL" id="JBGMEI010000001">
    <property type="protein sequence ID" value="MFO3664703.1"/>
    <property type="molecule type" value="Genomic_DNA"/>
</dbReference>
<gene>
    <name evidence="2" type="ORF">ACCQ41_00305</name>
</gene>
<comment type="caution">
    <text evidence="2">The sequence shown here is derived from an EMBL/GenBank/DDBJ whole genome shotgun (WGS) entry which is preliminary data.</text>
</comment>
<evidence type="ECO:0000259" key="1">
    <source>
        <dbReference type="Pfam" id="PF20037"/>
    </source>
</evidence>
<organism evidence="2 3">
    <name type="scientific">Anaerococcus martiniensis</name>
    <dbReference type="NCBI Taxonomy" id="3115615"/>
    <lineage>
        <taxon>Bacteria</taxon>
        <taxon>Bacillati</taxon>
        <taxon>Bacillota</taxon>
        <taxon>Tissierellia</taxon>
        <taxon>Tissierellales</taxon>
        <taxon>Peptoniphilaceae</taxon>
        <taxon>Anaerococcus</taxon>
    </lineage>
</organism>
<feature type="domain" description="DUF6440" evidence="1">
    <location>
        <begin position="7"/>
        <end position="60"/>
    </location>
</feature>
<reference evidence="2 3" key="1">
    <citation type="journal article" date="2025" name="Anaerobe">
        <title>Description of Anaerococcus kampingiae sp. nov., Anaerococcus groningensis sp. nov., Anaerococcus martiniensis sp. nov., and Anaerococcus cruorum sp. nov., isolated from human clinical specimens.</title>
        <authorList>
            <person name="Boiten K.E."/>
            <person name="Meijer J."/>
            <person name="van Wezel E.M."/>
            <person name="Veloo A.C.M."/>
        </authorList>
    </citation>
    <scope>NUCLEOTIDE SEQUENCE [LARGE SCALE GENOMIC DNA]</scope>
    <source>
        <strain evidence="2 3">ENR0831</strain>
    </source>
</reference>
<name>A0ABW9M6T3_9FIRM</name>
<keyword evidence="3" id="KW-1185">Reference proteome</keyword>
<dbReference type="Proteomes" id="UP001637996">
    <property type="component" value="Unassembled WGS sequence"/>
</dbReference>
<evidence type="ECO:0000313" key="3">
    <source>
        <dbReference type="Proteomes" id="UP001637996"/>
    </source>
</evidence>
<protein>
    <submittedName>
        <fullName evidence="2">DUF6440 family protein</fullName>
    </submittedName>
</protein>
<proteinExistence type="predicted"/>
<dbReference type="Pfam" id="PF20037">
    <property type="entry name" value="DUF6440"/>
    <property type="match status" value="1"/>
</dbReference>
<evidence type="ECO:0000313" key="2">
    <source>
        <dbReference type="EMBL" id="MFO3664703.1"/>
    </source>
</evidence>
<accession>A0ABW9M6T3</accession>